<name>A0A2S5TKB8_9GAMM</name>
<accession>A0A2S5TKB8</accession>
<reference evidence="2 3" key="1">
    <citation type="submission" date="2018-02" db="EMBL/GenBank/DDBJ databases">
        <title>Genome sequencing of Solimonas sp. HR-BB.</title>
        <authorList>
            <person name="Lee Y."/>
            <person name="Jeon C.O."/>
        </authorList>
    </citation>
    <scope>NUCLEOTIDE SEQUENCE [LARGE SCALE GENOMIC DNA]</scope>
    <source>
        <strain evidence="2 3">HR-BB</strain>
    </source>
</reference>
<evidence type="ECO:0000313" key="2">
    <source>
        <dbReference type="EMBL" id="PPE75439.1"/>
    </source>
</evidence>
<organism evidence="2 3">
    <name type="scientific">Solimonas fluminis</name>
    <dbReference type="NCBI Taxonomy" id="2086571"/>
    <lineage>
        <taxon>Bacteria</taxon>
        <taxon>Pseudomonadati</taxon>
        <taxon>Pseudomonadota</taxon>
        <taxon>Gammaproteobacteria</taxon>
        <taxon>Nevskiales</taxon>
        <taxon>Nevskiaceae</taxon>
        <taxon>Solimonas</taxon>
    </lineage>
</organism>
<gene>
    <name evidence="2" type="ORF">C3942_00660</name>
</gene>
<dbReference type="EMBL" id="PSNW01000001">
    <property type="protein sequence ID" value="PPE75439.1"/>
    <property type="molecule type" value="Genomic_DNA"/>
</dbReference>
<dbReference type="InterPro" id="IPR036583">
    <property type="entry name" value="23S_rRNA_IVS_sf"/>
</dbReference>
<dbReference type="Gene3D" id="1.20.1440.60">
    <property type="entry name" value="23S rRNA-intervening sequence"/>
    <property type="match status" value="1"/>
</dbReference>
<proteinExistence type="predicted"/>
<feature type="region of interest" description="Disordered" evidence="1">
    <location>
        <begin position="112"/>
        <end position="147"/>
    </location>
</feature>
<dbReference type="InterPro" id="IPR055360">
    <property type="entry name" value="bAvd"/>
</dbReference>
<dbReference type="AlphaFoldDB" id="A0A2S5TKB8"/>
<protein>
    <recommendedName>
        <fullName evidence="4">Four helix bundle protein</fullName>
    </recommendedName>
</protein>
<comment type="caution">
    <text evidence="2">The sequence shown here is derived from an EMBL/GenBank/DDBJ whole genome shotgun (WGS) entry which is preliminary data.</text>
</comment>
<dbReference type="CDD" id="cd16376">
    <property type="entry name" value="Avd_like"/>
    <property type="match status" value="1"/>
</dbReference>
<evidence type="ECO:0000256" key="1">
    <source>
        <dbReference type="SAM" id="MobiDB-lite"/>
    </source>
</evidence>
<keyword evidence="3" id="KW-1185">Reference proteome</keyword>
<sequence>MRANLPEIIKTCERLHEELERAVPDFPAKYKHYLGLDIRHAAQQTALLAQEAMMAGEERLALLLQLRKGNDRLKLLMQAARRMQCFKSSGQYEVLAELAYSAGRQTWGLLKASGKHPSGQNAAATHHRPPAASRDTEYPRHPTGVNA</sequence>
<dbReference type="OrthoDB" id="5525116at2"/>
<dbReference type="RefSeq" id="WP_104228405.1">
    <property type="nucleotide sequence ID" value="NZ_PSNW01000001.1"/>
</dbReference>
<dbReference type="Proteomes" id="UP000238220">
    <property type="component" value="Unassembled WGS sequence"/>
</dbReference>
<evidence type="ECO:0008006" key="4">
    <source>
        <dbReference type="Google" id="ProtNLM"/>
    </source>
</evidence>
<evidence type="ECO:0000313" key="3">
    <source>
        <dbReference type="Proteomes" id="UP000238220"/>
    </source>
</evidence>